<evidence type="ECO:0000313" key="3">
    <source>
        <dbReference type="Proteomes" id="UP000298787"/>
    </source>
</evidence>
<protein>
    <submittedName>
        <fullName evidence="2">Membrane protein FAM159A</fullName>
    </submittedName>
</protein>
<feature type="domain" description="Shisa N-terminal" evidence="1">
    <location>
        <begin position="4"/>
        <end position="47"/>
    </location>
</feature>
<organism evidence="2 3">
    <name type="scientific">Collichthys lucidus</name>
    <name type="common">Big head croaker</name>
    <name type="synonym">Sciaena lucida</name>
    <dbReference type="NCBI Taxonomy" id="240159"/>
    <lineage>
        <taxon>Eukaryota</taxon>
        <taxon>Metazoa</taxon>
        <taxon>Chordata</taxon>
        <taxon>Craniata</taxon>
        <taxon>Vertebrata</taxon>
        <taxon>Euteleostomi</taxon>
        <taxon>Actinopterygii</taxon>
        <taxon>Neopterygii</taxon>
        <taxon>Teleostei</taxon>
        <taxon>Neoteleostei</taxon>
        <taxon>Acanthomorphata</taxon>
        <taxon>Eupercaria</taxon>
        <taxon>Sciaenidae</taxon>
        <taxon>Collichthys</taxon>
    </lineage>
</organism>
<dbReference type="InterPro" id="IPR053891">
    <property type="entry name" value="Shisa_N"/>
</dbReference>
<proteinExistence type="predicted"/>
<dbReference type="Pfam" id="PF13908">
    <property type="entry name" value="Shisa_N"/>
    <property type="match status" value="1"/>
</dbReference>
<evidence type="ECO:0000259" key="1">
    <source>
        <dbReference type="Pfam" id="PF13908"/>
    </source>
</evidence>
<sequence>MSAECSSYYSADGVSVDGFSCPKPGNAVLAVYCCGFNDFKYCCDDPNSFFPYEYGYMWWLSPFHFLFSLLLSSPLLSSPLLSSPLLSSPLLSSQYRRSGWSVHCSRGPPCLPHHSMCPLLPLHRHQTQLP</sequence>
<name>A0A4U5UXW6_COLLU</name>
<accession>A0A4U5UXW6</accession>
<dbReference type="EMBL" id="CM014089">
    <property type="protein sequence ID" value="TKS80166.1"/>
    <property type="molecule type" value="Genomic_DNA"/>
</dbReference>
<reference evidence="2 3" key="1">
    <citation type="submission" date="2019-01" db="EMBL/GenBank/DDBJ databases">
        <title>Genome Assembly of Collichthys lucidus.</title>
        <authorList>
            <person name="Cai M."/>
            <person name="Xiao S."/>
        </authorList>
    </citation>
    <scope>NUCLEOTIDE SEQUENCE [LARGE SCALE GENOMIC DNA]</scope>
    <source>
        <strain evidence="2">JT15FE1705JMU</strain>
        <tissue evidence="2">Muscle</tissue>
    </source>
</reference>
<dbReference type="Proteomes" id="UP000298787">
    <property type="component" value="Chromosome 12"/>
</dbReference>
<keyword evidence="3" id="KW-1185">Reference proteome</keyword>
<dbReference type="AlphaFoldDB" id="A0A4U5UXW6"/>
<gene>
    <name evidence="2" type="ORF">D9C73_013601</name>
</gene>
<evidence type="ECO:0000313" key="2">
    <source>
        <dbReference type="EMBL" id="TKS80166.1"/>
    </source>
</evidence>